<feature type="compositionally biased region" description="Polar residues" evidence="2">
    <location>
        <begin position="1"/>
        <end position="13"/>
    </location>
</feature>
<dbReference type="SUPFAM" id="SSF51905">
    <property type="entry name" value="FAD/NAD(P)-binding domain"/>
    <property type="match status" value="2"/>
</dbReference>
<dbReference type="InterPro" id="IPR036188">
    <property type="entry name" value="FAD/NAD-bd_sf"/>
</dbReference>
<evidence type="ECO:0000313" key="3">
    <source>
        <dbReference type="EMBL" id="VEG28165.1"/>
    </source>
</evidence>
<dbReference type="GO" id="GO:0050660">
    <property type="term" value="F:flavin adenine dinucleotide binding"/>
    <property type="evidence" value="ECO:0007669"/>
    <property type="project" value="TreeGrafter"/>
</dbReference>
<dbReference type="InterPro" id="IPR050982">
    <property type="entry name" value="Auxin_biosynth/cation_transpt"/>
</dbReference>
<feature type="region of interest" description="Disordered" evidence="2">
    <location>
        <begin position="433"/>
        <end position="492"/>
    </location>
</feature>
<dbReference type="Gene3D" id="3.50.50.60">
    <property type="entry name" value="FAD/NAD(P)-binding domain"/>
    <property type="match status" value="2"/>
</dbReference>
<dbReference type="EC" id="1.14.13.84" evidence="3"/>
<reference evidence="3 4" key="1">
    <citation type="submission" date="2018-12" db="EMBL/GenBank/DDBJ databases">
        <authorList>
            <consortium name="Pathogen Informatics"/>
        </authorList>
    </citation>
    <scope>NUCLEOTIDE SEQUENCE [LARGE SCALE GENOMIC DNA]</scope>
    <source>
        <strain evidence="3 4">NCTC11636</strain>
    </source>
</reference>
<dbReference type="Proteomes" id="UP000266895">
    <property type="component" value="Chromosome"/>
</dbReference>
<keyword evidence="1 3" id="KW-0560">Oxidoreductase</keyword>
<dbReference type="PANTHER" id="PTHR43539">
    <property type="entry name" value="FLAVIN-BINDING MONOOXYGENASE-LIKE PROTEIN (AFU_ORTHOLOGUE AFUA_4G09220)"/>
    <property type="match status" value="1"/>
</dbReference>
<evidence type="ECO:0000313" key="4">
    <source>
        <dbReference type="Proteomes" id="UP000266895"/>
    </source>
</evidence>
<dbReference type="PANTHER" id="PTHR43539:SF78">
    <property type="entry name" value="FLAVIN-CONTAINING MONOOXYGENASE"/>
    <property type="match status" value="1"/>
</dbReference>
<dbReference type="RefSeq" id="WP_232009628.1">
    <property type="nucleotide sequence ID" value="NZ_LR134350.1"/>
</dbReference>
<feature type="region of interest" description="Disordered" evidence="2">
    <location>
        <begin position="1"/>
        <end position="32"/>
    </location>
</feature>
<keyword evidence="3" id="KW-0503">Monooxygenase</keyword>
<feature type="region of interest" description="Disordered" evidence="2">
    <location>
        <begin position="156"/>
        <end position="196"/>
    </location>
</feature>
<proteinExistence type="predicted"/>
<dbReference type="KEGG" id="ahw:NCTC11636_01398"/>
<dbReference type="GO" id="GO:0033767">
    <property type="term" value="F:4-hydroxyacetophenone monooxygenase activity"/>
    <property type="evidence" value="ECO:0007669"/>
    <property type="project" value="UniProtKB-EC"/>
</dbReference>
<gene>
    <name evidence="3" type="primary">hapE</name>
    <name evidence="3" type="ORF">NCTC11636_01398</name>
</gene>
<accession>A0A3S5EH19</accession>
<dbReference type="Pfam" id="PF13450">
    <property type="entry name" value="NAD_binding_8"/>
    <property type="match status" value="1"/>
</dbReference>
<keyword evidence="4" id="KW-1185">Reference proteome</keyword>
<evidence type="ECO:0000256" key="1">
    <source>
        <dbReference type="ARBA" id="ARBA00023002"/>
    </source>
</evidence>
<sequence>MSAAQESSVTVSRPASAPGTEPGGPGGAHSGQDPRVLEVVIIGAGQAGLAAAGELVRRGMAPGPELLVLDAEEGPGGAWRHRWDSLTIGRAHHIADLPHFPAGELDSSRPSSAVVPEYYGRFEAARGLNVLRPVRVTAVRSTDLPAVPLAVGDKRVGRTEGAGKDGPTSAEPMAGRQWPGGSRPGAQGAPTAGANGAAVPFGAGAVRRDTLLAVDASTPQGPRTWLTRMVVSAAGTWSHPYVPYVPGVETFAGRQLHTVGYRRAEDFAGQRVVVVGGGLSAVQMLLEIAPHTAATTWATRRPPDFSSADFDEVWGAEVEQAVDARTAAGQRPVSVVRTTGIPMLPAYQDGVRSGVLVSRGMFDRVGSEGVRFSPAVTAQDAAGLGPSAGSGLAVPESWDPYSEPTWVRADVIIWNTGFRAALRHLAPLRLRESPLDAGPRSFGEQRPGALGSTPRRAASVCAPVGRPAEAGRSDGTGRPAEEGRAERVPPDSAVARRDSGIRMVGRVAVAADPRVLLVGYGSSASTHGATRAGAEAARIALRRLRA</sequence>
<feature type="compositionally biased region" description="Basic and acidic residues" evidence="2">
    <location>
        <begin position="479"/>
        <end position="492"/>
    </location>
</feature>
<dbReference type="EMBL" id="LR134350">
    <property type="protein sequence ID" value="VEG28165.1"/>
    <property type="molecule type" value="Genomic_DNA"/>
</dbReference>
<organism evidence="3 4">
    <name type="scientific">Actinomyces howellii</name>
    <dbReference type="NCBI Taxonomy" id="52771"/>
    <lineage>
        <taxon>Bacteria</taxon>
        <taxon>Bacillati</taxon>
        <taxon>Actinomycetota</taxon>
        <taxon>Actinomycetes</taxon>
        <taxon>Actinomycetales</taxon>
        <taxon>Actinomycetaceae</taxon>
        <taxon>Actinomyces</taxon>
    </lineage>
</organism>
<dbReference type="Pfam" id="PF13738">
    <property type="entry name" value="Pyr_redox_3"/>
    <property type="match status" value="1"/>
</dbReference>
<protein>
    <submittedName>
        <fullName evidence="3">4-hydroxyacetophenone monooxygenase</fullName>
        <ecNumber evidence="3">1.14.13.84</ecNumber>
    </submittedName>
</protein>
<dbReference type="PRINTS" id="PR00368">
    <property type="entry name" value="FADPNR"/>
</dbReference>
<dbReference type="AlphaFoldDB" id="A0A3S5EH19"/>
<evidence type="ECO:0000256" key="2">
    <source>
        <dbReference type="SAM" id="MobiDB-lite"/>
    </source>
</evidence>
<name>A0A3S5EH19_9ACTO</name>